<keyword evidence="2" id="KW-1185">Reference proteome</keyword>
<gene>
    <name evidence="1" type="ORF">A8990_101319</name>
</gene>
<dbReference type="AlphaFoldDB" id="A0A3D9SKV6"/>
<name>A0A3D9SKV6_9BACL</name>
<sequence>MLGLAVRRYSEVLPERIANHAGDALWACMIYFGVRFCFYRLSIGIDTAAIISLSICFADEFTQLYQADWINQIRATTLGALVLGHGFLFVDLIRYTAGVGVAYGCDRLLYHYPGRRDE</sequence>
<evidence type="ECO:0000313" key="2">
    <source>
        <dbReference type="Proteomes" id="UP000256304"/>
    </source>
</evidence>
<dbReference type="InterPro" id="IPR021257">
    <property type="entry name" value="DUF2809"/>
</dbReference>
<dbReference type="Pfam" id="PF10990">
    <property type="entry name" value="DUF2809"/>
    <property type="match status" value="1"/>
</dbReference>
<accession>A0A3D9SKV6</accession>
<reference evidence="1 2" key="1">
    <citation type="submission" date="2018-08" db="EMBL/GenBank/DDBJ databases">
        <title>Genomic Encyclopedia of Type Strains, Phase III (KMG-III): the genomes of soil and plant-associated and newly described type strains.</title>
        <authorList>
            <person name="Whitman W."/>
        </authorList>
    </citation>
    <scope>NUCLEOTIDE SEQUENCE [LARGE SCALE GENOMIC DNA]</scope>
    <source>
        <strain evidence="1 2">CGMCC 1.10966</strain>
    </source>
</reference>
<dbReference type="RefSeq" id="WP_245995796.1">
    <property type="nucleotide sequence ID" value="NZ_QTTN01000001.1"/>
</dbReference>
<protein>
    <submittedName>
        <fullName evidence="1">Uncharacterized protein DUF2809</fullName>
    </submittedName>
</protein>
<dbReference type="Proteomes" id="UP000256304">
    <property type="component" value="Unassembled WGS sequence"/>
</dbReference>
<organism evidence="1 2">
    <name type="scientific">Paenibacillus taihuensis</name>
    <dbReference type="NCBI Taxonomy" id="1156355"/>
    <lineage>
        <taxon>Bacteria</taxon>
        <taxon>Bacillati</taxon>
        <taxon>Bacillota</taxon>
        <taxon>Bacilli</taxon>
        <taxon>Bacillales</taxon>
        <taxon>Paenibacillaceae</taxon>
        <taxon>Paenibacillus</taxon>
    </lineage>
</organism>
<dbReference type="EMBL" id="QTTN01000001">
    <property type="protein sequence ID" value="REE94523.1"/>
    <property type="molecule type" value="Genomic_DNA"/>
</dbReference>
<proteinExistence type="predicted"/>
<evidence type="ECO:0000313" key="1">
    <source>
        <dbReference type="EMBL" id="REE94523.1"/>
    </source>
</evidence>
<comment type="caution">
    <text evidence="1">The sequence shown here is derived from an EMBL/GenBank/DDBJ whole genome shotgun (WGS) entry which is preliminary data.</text>
</comment>